<dbReference type="EMBL" id="JAQAGZ010000008">
    <property type="protein sequence ID" value="MCZ8513507.1"/>
    <property type="molecule type" value="Genomic_DNA"/>
</dbReference>
<evidence type="ECO:0000256" key="5">
    <source>
        <dbReference type="ARBA" id="ARBA00023136"/>
    </source>
</evidence>
<gene>
    <name evidence="7" type="ORF">O9H85_13905</name>
</gene>
<evidence type="ECO:0000313" key="8">
    <source>
        <dbReference type="Proteomes" id="UP001527882"/>
    </source>
</evidence>
<reference evidence="7 8" key="1">
    <citation type="submission" date="2022-12" db="EMBL/GenBank/DDBJ databases">
        <title>Draft genome sequence of Paenibacillus sp. dW9.</title>
        <authorList>
            <person name="Choi E.-W."/>
            <person name="Kim D.-U."/>
        </authorList>
    </citation>
    <scope>NUCLEOTIDE SEQUENCE [LARGE SCALE GENOMIC DNA]</scope>
    <source>
        <strain evidence="8">dW9</strain>
    </source>
</reference>
<dbReference type="PANTHER" id="PTHR43461">
    <property type="entry name" value="TRANSMEMBRANE PROTEIN 256"/>
    <property type="match status" value="1"/>
</dbReference>
<protein>
    <submittedName>
        <fullName evidence="7">DUF423 domain-containing protein</fullName>
    </submittedName>
</protein>
<accession>A0ABT4Q9F4</accession>
<evidence type="ECO:0000256" key="6">
    <source>
        <dbReference type="SAM" id="Phobius"/>
    </source>
</evidence>
<keyword evidence="5 6" id="KW-0472">Membrane</keyword>
<proteinExistence type="inferred from homology"/>
<dbReference type="InterPro" id="IPR006696">
    <property type="entry name" value="DUF423"/>
</dbReference>
<evidence type="ECO:0000256" key="1">
    <source>
        <dbReference type="ARBA" id="ARBA00004141"/>
    </source>
</evidence>
<name>A0ABT4Q9F4_9BACL</name>
<feature type="transmembrane region" description="Helical" evidence="6">
    <location>
        <begin position="97"/>
        <end position="119"/>
    </location>
</feature>
<sequence>MNRTFITIGAICGFLSVALGAFGAHMLKSILTPELLADYQTGVQYQMMHSLGLIGIGLASGHLKGSVHLRRAGWSMLAGIVLFSGSLYILSLTGVKMLGAITPFGGVAFLFGWLSFALAMKQPSK</sequence>
<feature type="transmembrane region" description="Helical" evidence="6">
    <location>
        <begin position="44"/>
        <end position="61"/>
    </location>
</feature>
<comment type="caution">
    <text evidence="7">The sequence shown here is derived from an EMBL/GenBank/DDBJ whole genome shotgun (WGS) entry which is preliminary data.</text>
</comment>
<organism evidence="7 8">
    <name type="scientific">Paenibacillus gyeongsangnamensis</name>
    <dbReference type="NCBI Taxonomy" id="3388067"/>
    <lineage>
        <taxon>Bacteria</taxon>
        <taxon>Bacillati</taxon>
        <taxon>Bacillota</taxon>
        <taxon>Bacilli</taxon>
        <taxon>Bacillales</taxon>
        <taxon>Paenibacillaceae</taxon>
        <taxon>Paenibacillus</taxon>
    </lineage>
</organism>
<evidence type="ECO:0000313" key="7">
    <source>
        <dbReference type="EMBL" id="MCZ8513507.1"/>
    </source>
</evidence>
<keyword evidence="8" id="KW-1185">Reference proteome</keyword>
<dbReference type="Proteomes" id="UP001527882">
    <property type="component" value="Unassembled WGS sequence"/>
</dbReference>
<dbReference type="RefSeq" id="WP_269882029.1">
    <property type="nucleotide sequence ID" value="NZ_JAQAGZ010000008.1"/>
</dbReference>
<comment type="similarity">
    <text evidence="2">Belongs to the UPF0382 family.</text>
</comment>
<dbReference type="Pfam" id="PF04241">
    <property type="entry name" value="DUF423"/>
    <property type="match status" value="1"/>
</dbReference>
<evidence type="ECO:0000256" key="2">
    <source>
        <dbReference type="ARBA" id="ARBA00009694"/>
    </source>
</evidence>
<evidence type="ECO:0000256" key="3">
    <source>
        <dbReference type="ARBA" id="ARBA00022692"/>
    </source>
</evidence>
<feature type="transmembrane region" description="Helical" evidence="6">
    <location>
        <begin position="73"/>
        <end position="91"/>
    </location>
</feature>
<evidence type="ECO:0000256" key="4">
    <source>
        <dbReference type="ARBA" id="ARBA00022989"/>
    </source>
</evidence>
<comment type="subcellular location">
    <subcellularLocation>
        <location evidence="1">Membrane</location>
        <topology evidence="1">Multi-pass membrane protein</topology>
    </subcellularLocation>
</comment>
<dbReference type="PANTHER" id="PTHR43461:SF1">
    <property type="entry name" value="TRANSMEMBRANE PROTEIN 256"/>
    <property type="match status" value="1"/>
</dbReference>
<keyword evidence="4 6" id="KW-1133">Transmembrane helix</keyword>
<keyword evidence="3 6" id="KW-0812">Transmembrane</keyword>